<feature type="compositionally biased region" description="Polar residues" evidence="1">
    <location>
        <begin position="225"/>
        <end position="249"/>
    </location>
</feature>
<dbReference type="OrthoDB" id="2369050at2759"/>
<feature type="region of interest" description="Disordered" evidence="1">
    <location>
        <begin position="225"/>
        <end position="254"/>
    </location>
</feature>
<gene>
    <name evidence="2" type="ORF">OE88DRAFT_1649248</name>
</gene>
<accession>A0A5C3MJQ0</accession>
<reference evidence="2 3" key="1">
    <citation type="journal article" date="2019" name="Nat. Ecol. Evol.">
        <title>Megaphylogeny resolves global patterns of mushroom evolution.</title>
        <authorList>
            <person name="Varga T."/>
            <person name="Krizsan K."/>
            <person name="Foldi C."/>
            <person name="Dima B."/>
            <person name="Sanchez-Garcia M."/>
            <person name="Sanchez-Ramirez S."/>
            <person name="Szollosi G.J."/>
            <person name="Szarkandi J.G."/>
            <person name="Papp V."/>
            <person name="Albert L."/>
            <person name="Andreopoulos W."/>
            <person name="Angelini C."/>
            <person name="Antonin V."/>
            <person name="Barry K.W."/>
            <person name="Bougher N.L."/>
            <person name="Buchanan P."/>
            <person name="Buyck B."/>
            <person name="Bense V."/>
            <person name="Catcheside P."/>
            <person name="Chovatia M."/>
            <person name="Cooper J."/>
            <person name="Damon W."/>
            <person name="Desjardin D."/>
            <person name="Finy P."/>
            <person name="Geml J."/>
            <person name="Haridas S."/>
            <person name="Hughes K."/>
            <person name="Justo A."/>
            <person name="Karasinski D."/>
            <person name="Kautmanova I."/>
            <person name="Kiss B."/>
            <person name="Kocsube S."/>
            <person name="Kotiranta H."/>
            <person name="LaButti K.M."/>
            <person name="Lechner B.E."/>
            <person name="Liimatainen K."/>
            <person name="Lipzen A."/>
            <person name="Lukacs Z."/>
            <person name="Mihaltcheva S."/>
            <person name="Morgado L.N."/>
            <person name="Niskanen T."/>
            <person name="Noordeloos M.E."/>
            <person name="Ohm R.A."/>
            <person name="Ortiz-Santana B."/>
            <person name="Ovrebo C."/>
            <person name="Racz N."/>
            <person name="Riley R."/>
            <person name="Savchenko A."/>
            <person name="Shiryaev A."/>
            <person name="Soop K."/>
            <person name="Spirin V."/>
            <person name="Szebenyi C."/>
            <person name="Tomsovsky M."/>
            <person name="Tulloss R.E."/>
            <person name="Uehling J."/>
            <person name="Grigoriev I.V."/>
            <person name="Vagvolgyi C."/>
            <person name="Papp T."/>
            <person name="Martin F.M."/>
            <person name="Miettinen O."/>
            <person name="Hibbett D.S."/>
            <person name="Nagy L.G."/>
        </authorList>
    </citation>
    <scope>NUCLEOTIDE SEQUENCE [LARGE SCALE GENOMIC DNA]</scope>
    <source>
        <strain evidence="2 3">OMC1185</strain>
    </source>
</reference>
<dbReference type="Proteomes" id="UP000305948">
    <property type="component" value="Unassembled WGS sequence"/>
</dbReference>
<keyword evidence="3" id="KW-1185">Reference proteome</keyword>
<evidence type="ECO:0000256" key="1">
    <source>
        <dbReference type="SAM" id="MobiDB-lite"/>
    </source>
</evidence>
<organism evidence="2 3">
    <name type="scientific">Heliocybe sulcata</name>
    <dbReference type="NCBI Taxonomy" id="5364"/>
    <lineage>
        <taxon>Eukaryota</taxon>
        <taxon>Fungi</taxon>
        <taxon>Dikarya</taxon>
        <taxon>Basidiomycota</taxon>
        <taxon>Agaricomycotina</taxon>
        <taxon>Agaricomycetes</taxon>
        <taxon>Gloeophyllales</taxon>
        <taxon>Gloeophyllaceae</taxon>
        <taxon>Heliocybe</taxon>
    </lineage>
</organism>
<protein>
    <submittedName>
        <fullName evidence="2">Uncharacterized protein</fullName>
    </submittedName>
</protein>
<feature type="region of interest" description="Disordered" evidence="1">
    <location>
        <begin position="339"/>
        <end position="358"/>
    </location>
</feature>
<dbReference type="AlphaFoldDB" id="A0A5C3MJQ0"/>
<sequence length="401" mass="44249">MPSTAVIEHNNMGKSPILTEGDILASIAQEFEDACLTYFSNKDIQPENQVHKILRSLHDPSMKAWVSTEHAHLEALKLKDFITKFRSTWLPCHWETDACADVRNCKQGTQTFWDFAITIQRLDKNQAAERSRSTQDERGMNTASFFPLAKLHEQIEGGMDARLLRKCCNDNKANEAYQAFRDNQKPKLDAKLFCTWLEEYQFTQWSKNNHDTNCRNMLTDLGNHPNSFRSSAPAQSASWSDGNRENSSCPPKLTNAERKLLMDNDRCMKCRQSFADVEAAHRTRPYAITAISNGPTGVALTTAISNVIDSMVDAPVIAIVSQSHVPMAYMPANKSNISEASKSDTASDEDDDVSTVSSISPTLSCIPPTPICHPFIASIAAAASSTGVTLNDALGDCGGAH</sequence>
<dbReference type="EMBL" id="ML213542">
    <property type="protein sequence ID" value="TFK45460.1"/>
    <property type="molecule type" value="Genomic_DNA"/>
</dbReference>
<evidence type="ECO:0000313" key="3">
    <source>
        <dbReference type="Proteomes" id="UP000305948"/>
    </source>
</evidence>
<proteinExistence type="predicted"/>
<name>A0A5C3MJQ0_9AGAM</name>
<evidence type="ECO:0000313" key="2">
    <source>
        <dbReference type="EMBL" id="TFK45460.1"/>
    </source>
</evidence>
<dbReference type="STRING" id="5364.A0A5C3MJQ0"/>